<feature type="region of interest" description="Disordered" evidence="1">
    <location>
        <begin position="81"/>
        <end position="111"/>
    </location>
</feature>
<sequence length="150" mass="16292">MAPRHFPETEVAFNPPAWYADRHDSPANNEKAEQCRDGRPVVETSVTDGKHDELVKSINPHNNTAKDGEDTRFFSAVPIKPPSSVAQTKAPTESPVHDTPLVISHPPAEDHPVQEVEMVPSESSTTFSDDSVSPVFPPDIAKFIAALAST</sequence>
<evidence type="ECO:0000313" key="3">
    <source>
        <dbReference type="Proteomes" id="UP000054279"/>
    </source>
</evidence>
<gene>
    <name evidence="2" type="ORF">M422DRAFT_46770</name>
</gene>
<name>A0A0C9USA9_SPHS4</name>
<evidence type="ECO:0000313" key="2">
    <source>
        <dbReference type="EMBL" id="KIJ45738.1"/>
    </source>
</evidence>
<evidence type="ECO:0000256" key="1">
    <source>
        <dbReference type="SAM" id="MobiDB-lite"/>
    </source>
</evidence>
<feature type="region of interest" description="Disordered" evidence="1">
    <location>
        <begin position="1"/>
        <end position="69"/>
    </location>
</feature>
<accession>A0A0C9USA9</accession>
<feature type="compositionally biased region" description="Basic and acidic residues" evidence="1">
    <location>
        <begin position="20"/>
        <end position="40"/>
    </location>
</feature>
<protein>
    <submittedName>
        <fullName evidence="2">Uncharacterized protein</fullName>
    </submittedName>
</protein>
<keyword evidence="3" id="KW-1185">Reference proteome</keyword>
<organism evidence="2 3">
    <name type="scientific">Sphaerobolus stellatus (strain SS14)</name>
    <dbReference type="NCBI Taxonomy" id="990650"/>
    <lineage>
        <taxon>Eukaryota</taxon>
        <taxon>Fungi</taxon>
        <taxon>Dikarya</taxon>
        <taxon>Basidiomycota</taxon>
        <taxon>Agaricomycotina</taxon>
        <taxon>Agaricomycetes</taxon>
        <taxon>Phallomycetidae</taxon>
        <taxon>Geastrales</taxon>
        <taxon>Sphaerobolaceae</taxon>
        <taxon>Sphaerobolus</taxon>
    </lineage>
</organism>
<dbReference type="HOGENOM" id="CLU_1741745_0_0_1"/>
<dbReference type="Proteomes" id="UP000054279">
    <property type="component" value="Unassembled WGS sequence"/>
</dbReference>
<reference evidence="2 3" key="1">
    <citation type="submission" date="2014-06" db="EMBL/GenBank/DDBJ databases">
        <title>Evolutionary Origins and Diversification of the Mycorrhizal Mutualists.</title>
        <authorList>
            <consortium name="DOE Joint Genome Institute"/>
            <consortium name="Mycorrhizal Genomics Consortium"/>
            <person name="Kohler A."/>
            <person name="Kuo A."/>
            <person name="Nagy L.G."/>
            <person name="Floudas D."/>
            <person name="Copeland A."/>
            <person name="Barry K.W."/>
            <person name="Cichocki N."/>
            <person name="Veneault-Fourrey C."/>
            <person name="LaButti K."/>
            <person name="Lindquist E.A."/>
            <person name="Lipzen A."/>
            <person name="Lundell T."/>
            <person name="Morin E."/>
            <person name="Murat C."/>
            <person name="Riley R."/>
            <person name="Ohm R."/>
            <person name="Sun H."/>
            <person name="Tunlid A."/>
            <person name="Henrissat B."/>
            <person name="Grigoriev I.V."/>
            <person name="Hibbett D.S."/>
            <person name="Martin F."/>
        </authorList>
    </citation>
    <scope>NUCLEOTIDE SEQUENCE [LARGE SCALE GENOMIC DNA]</scope>
    <source>
        <strain evidence="2 3">SS14</strain>
    </source>
</reference>
<dbReference type="EMBL" id="KN837111">
    <property type="protein sequence ID" value="KIJ45738.1"/>
    <property type="molecule type" value="Genomic_DNA"/>
</dbReference>
<dbReference type="AlphaFoldDB" id="A0A0C9USA9"/>
<proteinExistence type="predicted"/>